<dbReference type="EMBL" id="FLQP01000032">
    <property type="protein sequence ID" value="SBS64809.1"/>
    <property type="molecule type" value="Genomic_DNA"/>
</dbReference>
<evidence type="ECO:0000313" key="1">
    <source>
        <dbReference type="EMBL" id="SBS64809.1"/>
    </source>
</evidence>
<dbReference type="RefSeq" id="WP_004736075.1">
    <property type="nucleotide sequence ID" value="NZ_AP025460.1"/>
</dbReference>
<proteinExistence type="predicted"/>
<reference evidence="2" key="1">
    <citation type="submission" date="2016-06" db="EMBL/GenBank/DDBJ databases">
        <authorList>
            <person name="Rodrigo-Torres Lidia"/>
            <person name="Arahal R.David."/>
        </authorList>
    </citation>
    <scope>NUCLEOTIDE SEQUENCE [LARGE SCALE GENOMIC DNA]</scope>
    <source>
        <strain evidence="2">CECT 7223</strain>
    </source>
</reference>
<sequence length="57" mass="6570">MGEKTRVPSITDTFEIDGIFYTDNHVDLYTPELEAKRALYEQIDSGSRYGKIIDEEV</sequence>
<dbReference type="AlphaFoldDB" id="A0A1C3ITS9"/>
<dbReference type="Proteomes" id="UP000092876">
    <property type="component" value="Unassembled WGS sequence"/>
</dbReference>
<organism evidence="1 2">
    <name type="scientific">Vibrio atlanticus</name>
    <dbReference type="NCBI Taxonomy" id="693153"/>
    <lineage>
        <taxon>Bacteria</taxon>
        <taxon>Pseudomonadati</taxon>
        <taxon>Pseudomonadota</taxon>
        <taxon>Gammaproteobacteria</taxon>
        <taxon>Vibrionales</taxon>
        <taxon>Vibrionaceae</taxon>
        <taxon>Vibrio</taxon>
    </lineage>
</organism>
<accession>A0A1C3ITS9</accession>
<protein>
    <submittedName>
        <fullName evidence="1">Uncharacterized protein</fullName>
    </submittedName>
</protein>
<evidence type="ECO:0000313" key="2">
    <source>
        <dbReference type="Proteomes" id="UP000092876"/>
    </source>
</evidence>
<dbReference type="GeneID" id="94233602"/>
<name>A0A1C3ITS9_9VIBR</name>
<gene>
    <name evidence="1" type="ORF">VAT7223_02367</name>
</gene>